<dbReference type="AlphaFoldDB" id="A0A495WHV2"/>
<sequence length="39" mass="4465">MIEKNIKEFLAAARAYLLELMPAPEPRLATIPVRNGDRR</sequence>
<name>A0A495WHV2_9RHOO</name>
<dbReference type="Proteomes" id="UP000270626">
    <property type="component" value="Unassembled WGS sequence"/>
</dbReference>
<evidence type="ECO:0000313" key="1">
    <source>
        <dbReference type="EMBL" id="RKT59428.1"/>
    </source>
</evidence>
<reference evidence="1 2" key="1">
    <citation type="submission" date="2018-10" db="EMBL/GenBank/DDBJ databases">
        <title>Genomic Encyclopedia of Type Strains, Phase IV (KMG-IV): sequencing the most valuable type-strain genomes for metagenomic binning, comparative biology and taxonomic classification.</title>
        <authorList>
            <person name="Goeker M."/>
        </authorList>
    </citation>
    <scope>NUCLEOTIDE SEQUENCE [LARGE SCALE GENOMIC DNA]</scope>
    <source>
        <strain evidence="1 2">DSM 23841</strain>
    </source>
</reference>
<proteinExistence type="predicted"/>
<organism evidence="1 2">
    <name type="scientific">Azonexus fungiphilus</name>
    <dbReference type="NCBI Taxonomy" id="146940"/>
    <lineage>
        <taxon>Bacteria</taxon>
        <taxon>Pseudomonadati</taxon>
        <taxon>Pseudomonadota</taxon>
        <taxon>Betaproteobacteria</taxon>
        <taxon>Rhodocyclales</taxon>
        <taxon>Azonexaceae</taxon>
        <taxon>Azonexus</taxon>
    </lineage>
</organism>
<accession>A0A495WHV2</accession>
<evidence type="ECO:0000313" key="2">
    <source>
        <dbReference type="Proteomes" id="UP000270626"/>
    </source>
</evidence>
<gene>
    <name evidence="1" type="ORF">DFR40_1315</name>
</gene>
<comment type="caution">
    <text evidence="1">The sequence shown here is derived from an EMBL/GenBank/DDBJ whole genome shotgun (WGS) entry which is preliminary data.</text>
</comment>
<dbReference type="EMBL" id="RBXP01000013">
    <property type="protein sequence ID" value="RKT59428.1"/>
    <property type="molecule type" value="Genomic_DNA"/>
</dbReference>
<keyword evidence="2" id="KW-1185">Reference proteome</keyword>
<protein>
    <submittedName>
        <fullName evidence="1">Uncharacterized protein</fullName>
    </submittedName>
</protein>